<keyword evidence="2" id="KW-1133">Transmembrane helix</keyword>
<evidence type="ECO:0000256" key="2">
    <source>
        <dbReference type="SAM" id="Phobius"/>
    </source>
</evidence>
<dbReference type="RefSeq" id="WP_310922178.1">
    <property type="nucleotide sequence ID" value="NZ_JAMQOP010000001.1"/>
</dbReference>
<accession>A0ABU2G995</accession>
<sequence length="196" mass="21609">MGDARHGRLRDPLRTRRRNRARPRGRRRPRERRVVRHRDSRYPGGGGRRRPTPLDGGDRRQRPRTARGFSVETSVPPERIAEFVRGEAGLSTQTDSITNVLDVGNEHGERRYYEGTLGPGDEIYLLGRSRAVENATRPLKPDDVVVAPPDDGQFIISGRSEAELADSFGQYRYAYLGAAVAAVVGVAALAVGAGLV</sequence>
<evidence type="ECO:0000313" key="3">
    <source>
        <dbReference type="EMBL" id="MDS0297387.1"/>
    </source>
</evidence>
<keyword evidence="2" id="KW-0472">Membrane</keyword>
<reference evidence="3 4" key="1">
    <citation type="submission" date="2022-06" db="EMBL/GenBank/DDBJ databases">
        <title>Halogeometricum sp. a new haloarchaeum isolate from saline soil.</title>
        <authorList>
            <person name="Strakova D."/>
            <person name="Galisteo C."/>
            <person name="Sanchez-Porro C."/>
            <person name="Ventosa A."/>
        </authorList>
    </citation>
    <scope>NUCLEOTIDE SEQUENCE [LARGE SCALE GENOMIC DNA]</scope>
    <source>
        <strain evidence="3 4">S1BR25-6</strain>
    </source>
</reference>
<keyword evidence="2" id="KW-0812">Transmembrane</keyword>
<gene>
    <name evidence="3" type="ORF">NDI76_01360</name>
</gene>
<organism evidence="3 4">
    <name type="scientific">Halogeometricum salsisoli</name>
    <dbReference type="NCBI Taxonomy" id="2950536"/>
    <lineage>
        <taxon>Archaea</taxon>
        <taxon>Methanobacteriati</taxon>
        <taxon>Methanobacteriota</taxon>
        <taxon>Stenosarchaea group</taxon>
        <taxon>Halobacteria</taxon>
        <taxon>Halobacteriales</taxon>
        <taxon>Haloferacaceae</taxon>
        <taxon>Halogeometricum</taxon>
    </lineage>
</organism>
<evidence type="ECO:0000256" key="1">
    <source>
        <dbReference type="SAM" id="MobiDB-lite"/>
    </source>
</evidence>
<protein>
    <recommendedName>
        <fullName evidence="5">RING-type E3 ubiquitin transferase</fullName>
    </recommendedName>
</protein>
<comment type="caution">
    <text evidence="3">The sequence shown here is derived from an EMBL/GenBank/DDBJ whole genome shotgun (WGS) entry which is preliminary data.</text>
</comment>
<keyword evidence="4" id="KW-1185">Reference proteome</keyword>
<evidence type="ECO:0008006" key="5">
    <source>
        <dbReference type="Google" id="ProtNLM"/>
    </source>
</evidence>
<proteinExistence type="predicted"/>
<evidence type="ECO:0000313" key="4">
    <source>
        <dbReference type="Proteomes" id="UP001257060"/>
    </source>
</evidence>
<dbReference type="EMBL" id="JAMQOP010000001">
    <property type="protein sequence ID" value="MDS0297387.1"/>
    <property type="molecule type" value="Genomic_DNA"/>
</dbReference>
<feature type="compositionally biased region" description="Basic and acidic residues" evidence="1">
    <location>
        <begin position="1"/>
        <end position="14"/>
    </location>
</feature>
<dbReference type="Proteomes" id="UP001257060">
    <property type="component" value="Unassembled WGS sequence"/>
</dbReference>
<feature type="transmembrane region" description="Helical" evidence="2">
    <location>
        <begin position="173"/>
        <end position="195"/>
    </location>
</feature>
<feature type="region of interest" description="Disordered" evidence="1">
    <location>
        <begin position="1"/>
        <end position="72"/>
    </location>
</feature>
<feature type="compositionally biased region" description="Basic residues" evidence="1">
    <location>
        <begin position="15"/>
        <end position="39"/>
    </location>
</feature>
<name>A0ABU2G995_9EURY</name>